<evidence type="ECO:0000313" key="1">
    <source>
        <dbReference type="EMBL" id="EDT16003.1"/>
    </source>
</evidence>
<sequence>MKNLNTLNLINTSYKIKYIDGICGGKRVLPQSIKYKGV</sequence>
<accession>B1BQJ8</accession>
<proteinExistence type="predicted"/>
<dbReference type="Proteomes" id="UP000005337">
    <property type="component" value="Unassembled WGS sequence"/>
</dbReference>
<comment type="caution">
    <text evidence="1">The sequence shown here is derived from an EMBL/GenBank/DDBJ whole genome shotgun (WGS) entry which is preliminary data.</text>
</comment>
<dbReference type="AlphaFoldDB" id="B1BQJ8"/>
<evidence type="ECO:0000313" key="2">
    <source>
        <dbReference type="Proteomes" id="UP000005337"/>
    </source>
</evidence>
<organism evidence="1 2">
    <name type="scientific">Clostridium perfringens E str. JGS1987</name>
    <dbReference type="NCBI Taxonomy" id="451755"/>
    <lineage>
        <taxon>Bacteria</taxon>
        <taxon>Bacillati</taxon>
        <taxon>Bacillota</taxon>
        <taxon>Clostridia</taxon>
        <taxon>Eubacteriales</taxon>
        <taxon>Clostridiaceae</taxon>
        <taxon>Clostridium</taxon>
    </lineage>
</organism>
<reference evidence="1 2" key="1">
    <citation type="submission" date="2007-07" db="EMBL/GenBank/DDBJ databases">
        <title>Annotation of Clostridium perfringens E str. JGS1987.</title>
        <authorList>
            <person name="Paulsen I."/>
            <person name="Sebastian Y."/>
        </authorList>
    </citation>
    <scope>NUCLEOTIDE SEQUENCE [LARGE SCALE GENOMIC DNA]</scope>
    <source>
        <strain evidence="2">E str. JGS1987</strain>
    </source>
</reference>
<gene>
    <name evidence="1" type="ORF">AC3_2964</name>
</gene>
<name>B1BQJ8_CLOPF</name>
<protein>
    <submittedName>
        <fullName evidence="1">Uncharacterized protein</fullName>
    </submittedName>
</protein>
<dbReference type="EMBL" id="ABDW01000005">
    <property type="protein sequence ID" value="EDT16003.1"/>
    <property type="molecule type" value="Genomic_DNA"/>
</dbReference>